<protein>
    <recommendedName>
        <fullName evidence="1">RNA polymerase II transcription factor B subunit 2</fullName>
    </recommendedName>
</protein>
<keyword evidence="1" id="KW-0234">DNA repair</keyword>
<comment type="function">
    <text evidence="1">Component of the general transcription and DNA repair factor IIH (TFIIH) core complex which is involved in general and transcription-coupled nucleotide excision repair (NER) of damaged DNA.</text>
</comment>
<dbReference type="GO" id="GO:0000439">
    <property type="term" value="C:transcription factor TFIIH core complex"/>
    <property type="evidence" value="ECO:0007669"/>
    <property type="project" value="InterPro"/>
</dbReference>
<dbReference type="Proteomes" id="UP000315295">
    <property type="component" value="Unassembled WGS sequence"/>
</dbReference>
<keyword evidence="1" id="KW-0804">Transcription</keyword>
<sequence length="80" mass="9031">MRGKKYDQGSCRFGTDQTSAGKERRFIPTNVATNLLVSLTDSSSRKQGFVVVETNFRLYAYSISKLHCEILCLFLAAFPF</sequence>
<keyword evidence="1" id="KW-0227">DNA damage</keyword>
<dbReference type="GO" id="GO:0003690">
    <property type="term" value="F:double-stranded DNA binding"/>
    <property type="evidence" value="ECO:0007669"/>
    <property type="project" value="TreeGrafter"/>
</dbReference>
<dbReference type="Pfam" id="PF03849">
    <property type="entry name" value="Tfb2"/>
    <property type="match status" value="1"/>
</dbReference>
<evidence type="ECO:0000313" key="3">
    <source>
        <dbReference type="Proteomes" id="UP000315295"/>
    </source>
</evidence>
<proteinExistence type="inferred from homology"/>
<organism evidence="2 3">
    <name type="scientific">Malus baccata</name>
    <name type="common">Siberian crab apple</name>
    <name type="synonym">Pyrus baccata</name>
    <dbReference type="NCBI Taxonomy" id="106549"/>
    <lineage>
        <taxon>Eukaryota</taxon>
        <taxon>Viridiplantae</taxon>
        <taxon>Streptophyta</taxon>
        <taxon>Embryophyta</taxon>
        <taxon>Tracheophyta</taxon>
        <taxon>Spermatophyta</taxon>
        <taxon>Magnoliopsida</taxon>
        <taxon>eudicotyledons</taxon>
        <taxon>Gunneridae</taxon>
        <taxon>Pentapetalae</taxon>
        <taxon>rosids</taxon>
        <taxon>fabids</taxon>
        <taxon>Rosales</taxon>
        <taxon>Rosaceae</taxon>
        <taxon>Amygdaloideae</taxon>
        <taxon>Maleae</taxon>
        <taxon>Malus</taxon>
    </lineage>
</organism>
<dbReference type="GO" id="GO:0001671">
    <property type="term" value="F:ATPase activator activity"/>
    <property type="evidence" value="ECO:0007669"/>
    <property type="project" value="InterPro"/>
</dbReference>
<accession>A0A540N8Y7</accession>
<keyword evidence="3" id="KW-1185">Reference proteome</keyword>
<dbReference type="InterPro" id="IPR004598">
    <property type="entry name" value="TFIIH_p52/Tfb2"/>
</dbReference>
<comment type="subcellular location">
    <subcellularLocation>
        <location evidence="1">Nucleus</location>
    </subcellularLocation>
</comment>
<dbReference type="EMBL" id="VIEB01000084">
    <property type="protein sequence ID" value="TQE07514.1"/>
    <property type="molecule type" value="Genomic_DNA"/>
</dbReference>
<keyword evidence="1" id="KW-0805">Transcription regulation</keyword>
<evidence type="ECO:0000313" key="2">
    <source>
        <dbReference type="EMBL" id="TQE07514.1"/>
    </source>
</evidence>
<dbReference type="PANTHER" id="PTHR13152">
    <property type="entry name" value="TFIIH, POLYPEPTIDE 4"/>
    <property type="match status" value="1"/>
</dbReference>
<dbReference type="AlphaFoldDB" id="A0A540N8Y7"/>
<name>A0A540N8Y7_MALBA</name>
<gene>
    <name evidence="2" type="ORF">C1H46_006834</name>
</gene>
<keyword evidence="1" id="KW-0539">Nucleus</keyword>
<comment type="similarity">
    <text evidence="1">Belongs to the TFB2 family.</text>
</comment>
<dbReference type="GO" id="GO:0006289">
    <property type="term" value="P:nucleotide-excision repair"/>
    <property type="evidence" value="ECO:0007669"/>
    <property type="project" value="InterPro"/>
</dbReference>
<comment type="caution">
    <text evidence="2">The sequence shown here is derived from an EMBL/GenBank/DDBJ whole genome shotgun (WGS) entry which is preliminary data.</text>
</comment>
<dbReference type="PANTHER" id="PTHR13152:SF0">
    <property type="entry name" value="GENERAL TRANSCRIPTION FACTOR IIH SUBUNIT 4"/>
    <property type="match status" value="1"/>
</dbReference>
<dbReference type="GO" id="GO:0005675">
    <property type="term" value="C:transcription factor TFIIH holo complex"/>
    <property type="evidence" value="ECO:0007669"/>
    <property type="project" value="TreeGrafter"/>
</dbReference>
<dbReference type="STRING" id="106549.A0A540N8Y7"/>
<reference evidence="2 3" key="1">
    <citation type="journal article" date="2019" name="G3 (Bethesda)">
        <title>Sequencing of a Wild Apple (Malus baccata) Genome Unravels the Differences Between Cultivated and Wild Apple Species Regarding Disease Resistance and Cold Tolerance.</title>
        <authorList>
            <person name="Chen X."/>
        </authorList>
    </citation>
    <scope>NUCLEOTIDE SEQUENCE [LARGE SCALE GENOMIC DNA]</scope>
    <source>
        <strain evidence="3">cv. Shandingzi</strain>
        <tissue evidence="2">Leaves</tissue>
    </source>
</reference>
<evidence type="ECO:0000256" key="1">
    <source>
        <dbReference type="RuleBase" id="RU364024"/>
    </source>
</evidence>